<feature type="non-terminal residue" evidence="1">
    <location>
        <position position="1"/>
    </location>
</feature>
<evidence type="ECO:0000313" key="1">
    <source>
        <dbReference type="EMBL" id="MCI94659.1"/>
    </source>
</evidence>
<evidence type="ECO:0000313" key="2">
    <source>
        <dbReference type="Proteomes" id="UP000265520"/>
    </source>
</evidence>
<comment type="caution">
    <text evidence="1">The sequence shown here is derived from an EMBL/GenBank/DDBJ whole genome shotgun (WGS) entry which is preliminary data.</text>
</comment>
<dbReference type="AlphaFoldDB" id="A0A392W4H0"/>
<sequence>GARANNAGSKHLLNHLSHNLFVTLRISVWPYVDRRRMRFQMDVVILDAMRG</sequence>
<protein>
    <submittedName>
        <fullName evidence="1">Uncharacterized protein</fullName>
    </submittedName>
</protein>
<proteinExistence type="predicted"/>
<organism evidence="1 2">
    <name type="scientific">Trifolium medium</name>
    <dbReference type="NCBI Taxonomy" id="97028"/>
    <lineage>
        <taxon>Eukaryota</taxon>
        <taxon>Viridiplantae</taxon>
        <taxon>Streptophyta</taxon>
        <taxon>Embryophyta</taxon>
        <taxon>Tracheophyta</taxon>
        <taxon>Spermatophyta</taxon>
        <taxon>Magnoliopsida</taxon>
        <taxon>eudicotyledons</taxon>
        <taxon>Gunneridae</taxon>
        <taxon>Pentapetalae</taxon>
        <taxon>rosids</taxon>
        <taxon>fabids</taxon>
        <taxon>Fabales</taxon>
        <taxon>Fabaceae</taxon>
        <taxon>Papilionoideae</taxon>
        <taxon>50 kb inversion clade</taxon>
        <taxon>NPAAA clade</taxon>
        <taxon>Hologalegina</taxon>
        <taxon>IRL clade</taxon>
        <taxon>Trifolieae</taxon>
        <taxon>Trifolium</taxon>
    </lineage>
</organism>
<reference evidence="1 2" key="1">
    <citation type="journal article" date="2018" name="Front. Plant Sci.">
        <title>Red Clover (Trifolium pratense) and Zigzag Clover (T. medium) - A Picture of Genomic Similarities and Differences.</title>
        <authorList>
            <person name="Dluhosova J."/>
            <person name="Istvanek J."/>
            <person name="Nedelnik J."/>
            <person name="Repkova J."/>
        </authorList>
    </citation>
    <scope>NUCLEOTIDE SEQUENCE [LARGE SCALE GENOMIC DNA]</scope>
    <source>
        <strain evidence="2">cv. 10/8</strain>
        <tissue evidence="1">Leaf</tissue>
    </source>
</reference>
<accession>A0A392W4H0</accession>
<dbReference type="EMBL" id="LXQA011362602">
    <property type="protein sequence ID" value="MCI94659.1"/>
    <property type="molecule type" value="Genomic_DNA"/>
</dbReference>
<keyword evidence="2" id="KW-1185">Reference proteome</keyword>
<dbReference type="Proteomes" id="UP000265520">
    <property type="component" value="Unassembled WGS sequence"/>
</dbReference>
<name>A0A392W4H0_9FABA</name>